<dbReference type="SMART" id="SM00986">
    <property type="entry name" value="UDG"/>
    <property type="match status" value="1"/>
</dbReference>
<proteinExistence type="predicted"/>
<keyword evidence="2" id="KW-0479">Metal-binding</keyword>
<dbReference type="SUPFAM" id="SSF52141">
    <property type="entry name" value="Uracil-DNA glycosylase-like"/>
    <property type="match status" value="1"/>
</dbReference>
<accession>A0ABT3W9D4</accession>
<keyword evidence="1" id="KW-0004">4Fe-4S</keyword>
<evidence type="ECO:0000256" key="3">
    <source>
        <dbReference type="ARBA" id="ARBA00022763"/>
    </source>
</evidence>
<evidence type="ECO:0000256" key="2">
    <source>
        <dbReference type="ARBA" id="ARBA00022723"/>
    </source>
</evidence>
<evidence type="ECO:0000256" key="7">
    <source>
        <dbReference type="ARBA" id="ARBA00023204"/>
    </source>
</evidence>
<dbReference type="Gene3D" id="3.40.470.10">
    <property type="entry name" value="Uracil-DNA glycosylase-like domain"/>
    <property type="match status" value="1"/>
</dbReference>
<dbReference type="CDD" id="cd10030">
    <property type="entry name" value="UDG-F4_TTUDGA_SPO1dp_like"/>
    <property type="match status" value="1"/>
</dbReference>
<feature type="domain" description="Uracil-DNA glycosylase-like" evidence="8">
    <location>
        <begin position="91"/>
        <end position="244"/>
    </location>
</feature>
<dbReference type="PANTHER" id="PTHR33693:SF1">
    <property type="entry name" value="TYPE-4 URACIL-DNA GLYCOSYLASE"/>
    <property type="match status" value="1"/>
</dbReference>
<evidence type="ECO:0000259" key="8">
    <source>
        <dbReference type="SMART" id="SM00986"/>
    </source>
</evidence>
<dbReference type="RefSeq" id="WP_266106924.1">
    <property type="nucleotide sequence ID" value="NZ_JANIDW010000003.1"/>
</dbReference>
<keyword evidence="7" id="KW-0234">DNA repair</keyword>
<dbReference type="InterPro" id="IPR005122">
    <property type="entry name" value="Uracil-DNA_glycosylase-like"/>
</dbReference>
<comment type="caution">
    <text evidence="9">The sequence shown here is derived from an EMBL/GenBank/DDBJ whole genome shotgun (WGS) entry which is preliminary data.</text>
</comment>
<sequence length="258" mass="28512">MLAALHLHQEWGVDDLIEDHSWDVWEERSIQRDPPPKGQPIVMAAPARENVKGAEDVLAALATAQDVETLKQVSQHIPGITLARTAKHHLAPVLVKDAPFLLIGDVPNEDEDRHGTLFAGEMGVLLGRILASIGLKRDQLSMAPAIPWRPPGGQRASQRELELCLPVLQRIVALAKPQRIVTMGTIPAGMLLHQEGPRLSQLRGRWHEAMIPGFAQPIPLLPLWHPAQLGDNAGRRRHLWHDLLLLEASLQKGNEGED</sequence>
<gene>
    <name evidence="9" type="ORF">NQF64_07090</name>
</gene>
<organism evidence="9 10">
    <name type="scientific">Bombella saccharophila</name>
    <dbReference type="NCBI Taxonomy" id="2967338"/>
    <lineage>
        <taxon>Bacteria</taxon>
        <taxon>Pseudomonadati</taxon>
        <taxon>Pseudomonadota</taxon>
        <taxon>Alphaproteobacteria</taxon>
        <taxon>Acetobacterales</taxon>
        <taxon>Acetobacteraceae</taxon>
        <taxon>Bombella</taxon>
    </lineage>
</organism>
<name>A0ABT3W9D4_9PROT</name>
<keyword evidence="3" id="KW-0227">DNA damage</keyword>
<evidence type="ECO:0000313" key="9">
    <source>
        <dbReference type="EMBL" id="MCX5615004.1"/>
    </source>
</evidence>
<keyword evidence="10" id="KW-1185">Reference proteome</keyword>
<evidence type="ECO:0000313" key="10">
    <source>
        <dbReference type="Proteomes" id="UP001165648"/>
    </source>
</evidence>
<reference evidence="9 10" key="1">
    <citation type="submission" date="2022-07" db="EMBL/GenBank/DDBJ databases">
        <title>Bombella genomes.</title>
        <authorList>
            <person name="Harer L."/>
            <person name="Styblova S."/>
            <person name="Ehrmann M."/>
        </authorList>
    </citation>
    <scope>NUCLEOTIDE SEQUENCE [LARGE SCALE GENOMIC DNA]</scope>
    <source>
        <strain evidence="9 10">TMW 2.2558</strain>
    </source>
</reference>
<dbReference type="EMBL" id="JANIDW010000003">
    <property type="protein sequence ID" value="MCX5615004.1"/>
    <property type="molecule type" value="Genomic_DNA"/>
</dbReference>
<keyword evidence="4" id="KW-0378">Hydrolase</keyword>
<dbReference type="InterPro" id="IPR036895">
    <property type="entry name" value="Uracil-DNA_glycosylase-like_sf"/>
</dbReference>
<protein>
    <submittedName>
        <fullName evidence="9">Uracil-DNA glycosylase</fullName>
    </submittedName>
</protein>
<dbReference type="SMART" id="SM00987">
    <property type="entry name" value="UreE_C"/>
    <property type="match status" value="1"/>
</dbReference>
<dbReference type="PANTHER" id="PTHR33693">
    <property type="entry name" value="TYPE-5 URACIL-DNA GLYCOSYLASE"/>
    <property type="match status" value="1"/>
</dbReference>
<dbReference type="InterPro" id="IPR051536">
    <property type="entry name" value="UDG_Type-4/5"/>
</dbReference>
<dbReference type="Pfam" id="PF03167">
    <property type="entry name" value="UDG"/>
    <property type="match status" value="1"/>
</dbReference>
<evidence type="ECO:0000256" key="4">
    <source>
        <dbReference type="ARBA" id="ARBA00022801"/>
    </source>
</evidence>
<evidence type="ECO:0000256" key="5">
    <source>
        <dbReference type="ARBA" id="ARBA00023004"/>
    </source>
</evidence>
<keyword evidence="6" id="KW-0411">Iron-sulfur</keyword>
<evidence type="ECO:0000256" key="1">
    <source>
        <dbReference type="ARBA" id="ARBA00022485"/>
    </source>
</evidence>
<keyword evidence="5" id="KW-0408">Iron</keyword>
<dbReference type="Proteomes" id="UP001165648">
    <property type="component" value="Unassembled WGS sequence"/>
</dbReference>
<evidence type="ECO:0000256" key="6">
    <source>
        <dbReference type="ARBA" id="ARBA00023014"/>
    </source>
</evidence>